<protein>
    <submittedName>
        <fullName evidence="3">Uncharacterized protein</fullName>
    </submittedName>
</protein>
<proteinExistence type="predicted"/>
<dbReference type="RefSeq" id="WP_341417045.1">
    <property type="nucleotide sequence ID" value="NZ_JBBPCC010000012.1"/>
</dbReference>
<evidence type="ECO:0000313" key="3">
    <source>
        <dbReference type="EMBL" id="MEK8129923.1"/>
    </source>
</evidence>
<comment type="caution">
    <text evidence="3">The sequence shown here is derived from an EMBL/GenBank/DDBJ whole genome shotgun (WGS) entry which is preliminary data.</text>
</comment>
<name>A0ABU9DM35_9BACL</name>
<dbReference type="Proteomes" id="UP001469365">
    <property type="component" value="Unassembled WGS sequence"/>
</dbReference>
<dbReference type="EMBL" id="JBBPCC010000012">
    <property type="protein sequence ID" value="MEK8129923.1"/>
    <property type="molecule type" value="Genomic_DNA"/>
</dbReference>
<keyword evidence="1" id="KW-0175">Coiled coil</keyword>
<organism evidence="3 4">
    <name type="scientific">Paenibacillus filicis</name>
    <dbReference type="NCBI Taxonomy" id="669464"/>
    <lineage>
        <taxon>Bacteria</taxon>
        <taxon>Bacillati</taxon>
        <taxon>Bacillota</taxon>
        <taxon>Bacilli</taxon>
        <taxon>Bacillales</taxon>
        <taxon>Paenibacillaceae</taxon>
        <taxon>Paenibacillus</taxon>
    </lineage>
</organism>
<gene>
    <name evidence="3" type="ORF">WMW72_18635</name>
</gene>
<feature type="region of interest" description="Disordered" evidence="2">
    <location>
        <begin position="827"/>
        <end position="870"/>
    </location>
</feature>
<sequence length="870" mass="97783">MKERLAAFADAYVQRMDSADPGAEERRGLHHPLVVLVVGDRSKAALERLYELNRMQWTHPDGVMYIYIGSGEPEGAAGSETFCWQPPGAGERENKSSARSLLPQALMDNGDKLQELNLLLRRMVGRIGEKGRLYGSLMQVHVAVVTRADDPANALLPELTVLMKSVLGESFRSVSADLFTLLREKQSQSDYAYDAALGVAFLQELDRMQHRTFRFEAGLQLTHDGLRLPVSHGPSPLFDTAYVLGDKDERGLFAEDDTAVCSRIVCRLSFLRCRQNADGEIRLNPYNHQLFRQNMMPPGAAEAYYASAGLAEVTRPDRAIALTVLLALHRRMMRLLQDNGGDTGQRELLETLGLDPGQIDVLVQGVTERYPDPVEEMQGLLYEPLSPGELRRKTLRQAENALFGSNARDFFERQRERLKEGLSAGGPAERLRQAIWQRLVEDPRYGLWAVYRWTSPDERYGLTSAVREWRLENDRRLAAGRDELEALYEESADGLPAARGGMFGLFGGGKSGLKGTVSALLDRIYGWKRELLVLELKRELLLRYEHMLEELNSRLKRYIDRLTTIDKRLQDACRLRILEASGEMGRNVEDYYTQVVDRIAAELESRWGARFEFGERRIGSVAALLEQGDDAYINRLIQIAEQDWFAHPLFHQPFEQELLERANVTVSYDNRQALTKEELYRDLSAALDQESAVRADVYRFTHRHRHEESYLFGDAHSELVKYALEAAEQTDSKAGCVHEGPSSGVEKLRLMGGFRRDDLMAYRNGQRFYDTYAASGYTFHRPGWEPAAAKPSAGLELERKSALSDDRIPASQGQAGIQDLASAINTRTGNLGTHQPDGHIAETTSSASANKHLGTGTPESTDQTEGGDDR</sequence>
<evidence type="ECO:0000256" key="2">
    <source>
        <dbReference type="SAM" id="MobiDB-lite"/>
    </source>
</evidence>
<evidence type="ECO:0000256" key="1">
    <source>
        <dbReference type="SAM" id="Coils"/>
    </source>
</evidence>
<feature type="coiled-coil region" evidence="1">
    <location>
        <begin position="534"/>
        <end position="568"/>
    </location>
</feature>
<reference evidence="3 4" key="1">
    <citation type="submission" date="2024-04" db="EMBL/GenBank/DDBJ databases">
        <title>draft genome sequnece of Paenibacillus filicis.</title>
        <authorList>
            <person name="Kim D.-U."/>
        </authorList>
    </citation>
    <scope>NUCLEOTIDE SEQUENCE [LARGE SCALE GENOMIC DNA]</scope>
    <source>
        <strain evidence="3 4">KACC14197</strain>
    </source>
</reference>
<evidence type="ECO:0000313" key="4">
    <source>
        <dbReference type="Proteomes" id="UP001469365"/>
    </source>
</evidence>
<keyword evidence="4" id="KW-1185">Reference proteome</keyword>
<accession>A0ABU9DM35</accession>